<organism evidence="1">
    <name type="scientific">marine sediment metagenome</name>
    <dbReference type="NCBI Taxonomy" id="412755"/>
    <lineage>
        <taxon>unclassified sequences</taxon>
        <taxon>metagenomes</taxon>
        <taxon>ecological metagenomes</taxon>
    </lineage>
</organism>
<gene>
    <name evidence="1" type="ORF">LCGC14_1471080</name>
</gene>
<accession>A0A0F9JD00</accession>
<comment type="caution">
    <text evidence="1">The sequence shown here is derived from an EMBL/GenBank/DDBJ whole genome shotgun (WGS) entry which is preliminary data.</text>
</comment>
<proteinExistence type="predicted"/>
<dbReference type="EMBL" id="LAZR01010348">
    <property type="protein sequence ID" value="KKM67443.1"/>
    <property type="molecule type" value="Genomic_DNA"/>
</dbReference>
<sequence>MVFLFKVTYDNDTYFYYQGKLTIVCMFTQIA</sequence>
<protein>
    <submittedName>
        <fullName evidence="1">Uncharacterized protein</fullName>
    </submittedName>
</protein>
<dbReference type="AlphaFoldDB" id="A0A0F9JD00"/>
<evidence type="ECO:0000313" key="1">
    <source>
        <dbReference type="EMBL" id="KKM67443.1"/>
    </source>
</evidence>
<name>A0A0F9JD00_9ZZZZ</name>
<reference evidence="1" key="1">
    <citation type="journal article" date="2015" name="Nature">
        <title>Complex archaea that bridge the gap between prokaryotes and eukaryotes.</title>
        <authorList>
            <person name="Spang A."/>
            <person name="Saw J.H."/>
            <person name="Jorgensen S.L."/>
            <person name="Zaremba-Niedzwiedzka K."/>
            <person name="Martijn J."/>
            <person name="Lind A.E."/>
            <person name="van Eijk R."/>
            <person name="Schleper C."/>
            <person name="Guy L."/>
            <person name="Ettema T.J."/>
        </authorList>
    </citation>
    <scope>NUCLEOTIDE SEQUENCE</scope>
</reference>